<dbReference type="GO" id="GO:0005886">
    <property type="term" value="C:plasma membrane"/>
    <property type="evidence" value="ECO:0007669"/>
    <property type="project" value="TreeGrafter"/>
</dbReference>
<dbReference type="PANTHER" id="PTHR23501">
    <property type="entry name" value="MAJOR FACILITATOR SUPERFAMILY"/>
    <property type="match status" value="1"/>
</dbReference>
<dbReference type="Pfam" id="PF07690">
    <property type="entry name" value="MFS_1"/>
    <property type="match status" value="2"/>
</dbReference>
<dbReference type="Gene3D" id="1.20.1720.10">
    <property type="entry name" value="Multidrug resistance protein D"/>
    <property type="match status" value="1"/>
</dbReference>
<feature type="transmembrane region" description="Helical" evidence="5">
    <location>
        <begin position="159"/>
        <end position="179"/>
    </location>
</feature>
<dbReference type="RefSeq" id="WP_048101146.1">
    <property type="nucleotide sequence ID" value="NZ_LJCQ01000372.1"/>
</dbReference>
<accession>A0A0P9GWV4</accession>
<dbReference type="InterPro" id="IPR036259">
    <property type="entry name" value="MFS_trans_sf"/>
</dbReference>
<evidence type="ECO:0000313" key="7">
    <source>
        <dbReference type="EMBL" id="KPV45836.1"/>
    </source>
</evidence>
<dbReference type="GeneID" id="84220958"/>
<dbReference type="SUPFAM" id="SSF103473">
    <property type="entry name" value="MFS general substrate transporter"/>
    <property type="match status" value="1"/>
</dbReference>
<evidence type="ECO:0000256" key="1">
    <source>
        <dbReference type="ARBA" id="ARBA00004141"/>
    </source>
</evidence>
<feature type="transmembrane region" description="Helical" evidence="5">
    <location>
        <begin position="251"/>
        <end position="271"/>
    </location>
</feature>
<name>A0A0P9GWV4_9ARCH</name>
<feature type="transmembrane region" description="Helical" evidence="5">
    <location>
        <begin position="283"/>
        <end position="305"/>
    </location>
</feature>
<keyword evidence="4 5" id="KW-0472">Membrane</keyword>
<dbReference type="OrthoDB" id="117970at2157"/>
<evidence type="ECO:0000256" key="5">
    <source>
        <dbReference type="SAM" id="Phobius"/>
    </source>
</evidence>
<dbReference type="PRINTS" id="PR01036">
    <property type="entry name" value="TCRTETB"/>
</dbReference>
<feature type="transmembrane region" description="Helical" evidence="5">
    <location>
        <begin position="214"/>
        <end position="231"/>
    </location>
</feature>
<dbReference type="InterPro" id="IPR020846">
    <property type="entry name" value="MFS_dom"/>
</dbReference>
<dbReference type="Proteomes" id="UP000050515">
    <property type="component" value="Unassembled WGS sequence"/>
</dbReference>
<proteinExistence type="predicted"/>
<keyword evidence="3 5" id="KW-1133">Transmembrane helix</keyword>
<feature type="transmembrane region" description="Helical" evidence="5">
    <location>
        <begin position="73"/>
        <end position="98"/>
    </location>
</feature>
<dbReference type="PANTHER" id="PTHR23501:SF5">
    <property type="entry name" value="TRANSPORT PROTEIN"/>
    <property type="match status" value="1"/>
</dbReference>
<dbReference type="Gene3D" id="1.20.1250.20">
    <property type="entry name" value="MFS general substrate transporter like domains"/>
    <property type="match status" value="1"/>
</dbReference>
<dbReference type="PROSITE" id="PS50850">
    <property type="entry name" value="MFS"/>
    <property type="match status" value="1"/>
</dbReference>
<evidence type="ECO:0000313" key="8">
    <source>
        <dbReference type="Proteomes" id="UP000050515"/>
    </source>
</evidence>
<comment type="subcellular location">
    <subcellularLocation>
        <location evidence="1">Membrane</location>
        <topology evidence="1">Multi-pass membrane protein</topology>
    </subcellularLocation>
</comment>
<feature type="domain" description="Major facilitator superfamily (MFS) profile" evidence="6">
    <location>
        <begin position="6"/>
        <end position="443"/>
    </location>
</feature>
<reference evidence="7 8" key="1">
    <citation type="submission" date="2015-09" db="EMBL/GenBank/DDBJ databases">
        <title>Draft genome sequence of Acidiplasma aeolicum DSM 18409.</title>
        <authorList>
            <person name="Hemp J."/>
        </authorList>
    </citation>
    <scope>NUCLEOTIDE SEQUENCE [LARGE SCALE GENOMIC DNA]</scope>
    <source>
        <strain evidence="7 8">V</strain>
    </source>
</reference>
<evidence type="ECO:0000259" key="6">
    <source>
        <dbReference type="PROSITE" id="PS50850"/>
    </source>
</evidence>
<feature type="transmembrane region" description="Helical" evidence="5">
    <location>
        <begin position="338"/>
        <end position="358"/>
    </location>
</feature>
<feature type="transmembrane region" description="Helical" evidence="5">
    <location>
        <begin position="312"/>
        <end position="332"/>
    </location>
</feature>
<gene>
    <name evidence="7" type="ORF">SE19_08125</name>
</gene>
<dbReference type="AlphaFoldDB" id="A0A0P9GWV4"/>
<dbReference type="GO" id="GO:0022857">
    <property type="term" value="F:transmembrane transporter activity"/>
    <property type="evidence" value="ECO:0007669"/>
    <property type="project" value="InterPro"/>
</dbReference>
<sequence length="461" mass="51705">MNRYYVLLVTTLSTLMAAVDSTIVYLALPEIGENFQTNVSNLTLVIVIYIISSTVMLAPAIEIIKKFGNREFYITGFSLFTASSLFVALSPGINFMIISRFFEGIGAGIMTATDIPIILNAFPQEERGRAVGINSISWSVGTLMGPLLGGFLVLFNWRYIFLINVPVGILAIFFAFKFIKKSKKLNEKINFTSSIAMLVFLVPLIIGISFINIYYLIISAIIFPFFFYAQYRRPVISRNLLKSRQFSLISIASFLESFAFFSVLYAMSIYYESYLGISSLDAGILIFPYPLASIISSPLGGYLYDRYGHGEVIMNAGILLEGVSIMFIGLYLSYIPELLFLAGLGGSLFWSPSTTMITDARGYSYRTEANNSLFILRNMGMIISISMLPVFMFIFGHSGHIINIYDMVKDSAIKGSIRYYLIFTSTVALSGLIFGFINIIRHRNNKTYWNETGLYKKESKP</sequence>
<protein>
    <recommendedName>
        <fullName evidence="6">Major facilitator superfamily (MFS) profile domain-containing protein</fullName>
    </recommendedName>
</protein>
<dbReference type="CDD" id="cd17321">
    <property type="entry name" value="MFS_MMR_MDR_like"/>
    <property type="match status" value="1"/>
</dbReference>
<dbReference type="EMBL" id="LJCQ01000372">
    <property type="protein sequence ID" value="KPV45836.1"/>
    <property type="molecule type" value="Genomic_DNA"/>
</dbReference>
<evidence type="ECO:0000256" key="2">
    <source>
        <dbReference type="ARBA" id="ARBA00022692"/>
    </source>
</evidence>
<feature type="transmembrane region" description="Helical" evidence="5">
    <location>
        <begin position="135"/>
        <end position="153"/>
    </location>
</feature>
<feature type="transmembrane region" description="Helical" evidence="5">
    <location>
        <begin position="42"/>
        <end position="61"/>
    </location>
</feature>
<feature type="transmembrane region" description="Helical" evidence="5">
    <location>
        <begin position="417"/>
        <end position="440"/>
    </location>
</feature>
<organism evidence="7 8">
    <name type="scientific">Acidiplasma aeolicum</name>
    <dbReference type="NCBI Taxonomy" id="507754"/>
    <lineage>
        <taxon>Archaea</taxon>
        <taxon>Methanobacteriati</taxon>
        <taxon>Thermoplasmatota</taxon>
        <taxon>Thermoplasmata</taxon>
        <taxon>Thermoplasmatales</taxon>
        <taxon>Ferroplasmaceae</taxon>
        <taxon>Acidiplasma</taxon>
    </lineage>
</organism>
<evidence type="ECO:0000256" key="4">
    <source>
        <dbReference type="ARBA" id="ARBA00023136"/>
    </source>
</evidence>
<keyword evidence="2 5" id="KW-0812">Transmembrane</keyword>
<evidence type="ECO:0000256" key="3">
    <source>
        <dbReference type="ARBA" id="ARBA00022989"/>
    </source>
</evidence>
<dbReference type="InterPro" id="IPR011701">
    <property type="entry name" value="MFS"/>
</dbReference>
<feature type="transmembrane region" description="Helical" evidence="5">
    <location>
        <begin position="379"/>
        <end position="397"/>
    </location>
</feature>
<dbReference type="PATRIC" id="fig|507754.4.peg.1163"/>
<comment type="caution">
    <text evidence="7">The sequence shown here is derived from an EMBL/GenBank/DDBJ whole genome shotgun (WGS) entry which is preliminary data.</text>
</comment>